<evidence type="ECO:0000256" key="3">
    <source>
        <dbReference type="PROSITE-ProRule" id="PRU10141"/>
    </source>
</evidence>
<evidence type="ECO:0000259" key="5">
    <source>
        <dbReference type="PROSITE" id="PS50011"/>
    </source>
</evidence>
<name>A0ABM1VTU9_APLCA</name>
<keyword evidence="4" id="KW-0723">Serine/threonine-protein kinase</keyword>
<organism evidence="6 7">
    <name type="scientific">Aplysia californica</name>
    <name type="common">California sea hare</name>
    <dbReference type="NCBI Taxonomy" id="6500"/>
    <lineage>
        <taxon>Eukaryota</taxon>
        <taxon>Metazoa</taxon>
        <taxon>Spiralia</taxon>
        <taxon>Lophotrochozoa</taxon>
        <taxon>Mollusca</taxon>
        <taxon>Gastropoda</taxon>
        <taxon>Heterobranchia</taxon>
        <taxon>Euthyneura</taxon>
        <taxon>Tectipleura</taxon>
        <taxon>Aplysiida</taxon>
        <taxon>Aplysioidea</taxon>
        <taxon>Aplysiidae</taxon>
        <taxon>Aplysia</taxon>
    </lineage>
</organism>
<keyword evidence="7" id="KW-0808">Transferase</keyword>
<dbReference type="SUPFAM" id="SSF56112">
    <property type="entry name" value="Protein kinase-like (PK-like)"/>
    <property type="match status" value="1"/>
</dbReference>
<dbReference type="GO" id="GO:0016301">
    <property type="term" value="F:kinase activity"/>
    <property type="evidence" value="ECO:0007669"/>
    <property type="project" value="UniProtKB-KW"/>
</dbReference>
<dbReference type="PANTHER" id="PTHR24346:SF51">
    <property type="entry name" value="PAS DOMAIN-CONTAINING SERINE_THREONINE-PROTEIN KINASE"/>
    <property type="match status" value="1"/>
</dbReference>
<dbReference type="SMART" id="SM00220">
    <property type="entry name" value="S_TKc"/>
    <property type="match status" value="1"/>
</dbReference>
<dbReference type="InterPro" id="IPR011009">
    <property type="entry name" value="Kinase-like_dom_sf"/>
</dbReference>
<accession>A0ABM1VTU9</accession>
<evidence type="ECO:0000256" key="1">
    <source>
        <dbReference type="ARBA" id="ARBA00022741"/>
    </source>
</evidence>
<dbReference type="PROSITE" id="PS50011">
    <property type="entry name" value="PROTEIN_KINASE_DOM"/>
    <property type="match status" value="1"/>
</dbReference>
<evidence type="ECO:0000256" key="2">
    <source>
        <dbReference type="ARBA" id="ARBA00022840"/>
    </source>
</evidence>
<keyword evidence="6" id="KW-1185">Reference proteome</keyword>
<dbReference type="PANTHER" id="PTHR24346">
    <property type="entry name" value="MAP/MICROTUBULE AFFINITY-REGULATING KINASE"/>
    <property type="match status" value="1"/>
</dbReference>
<dbReference type="InterPro" id="IPR008271">
    <property type="entry name" value="Ser/Thr_kinase_AS"/>
</dbReference>
<dbReference type="InterPro" id="IPR017441">
    <property type="entry name" value="Protein_kinase_ATP_BS"/>
</dbReference>
<dbReference type="RefSeq" id="XP_035825841.1">
    <property type="nucleotide sequence ID" value="XM_035969948.1"/>
</dbReference>
<evidence type="ECO:0000256" key="4">
    <source>
        <dbReference type="RuleBase" id="RU000304"/>
    </source>
</evidence>
<feature type="domain" description="Protein kinase" evidence="5">
    <location>
        <begin position="96"/>
        <end position="352"/>
    </location>
</feature>
<dbReference type="InterPro" id="IPR000719">
    <property type="entry name" value="Prot_kinase_dom"/>
</dbReference>
<dbReference type="Pfam" id="PF00069">
    <property type="entry name" value="Pkinase"/>
    <property type="match status" value="1"/>
</dbReference>
<reference evidence="7" key="1">
    <citation type="submission" date="2025-08" db="UniProtKB">
        <authorList>
            <consortium name="RefSeq"/>
        </authorList>
    </citation>
    <scope>IDENTIFICATION</scope>
</reference>
<keyword evidence="7" id="KW-0418">Kinase</keyword>
<evidence type="ECO:0000313" key="7">
    <source>
        <dbReference type="RefSeq" id="XP_035825841.1"/>
    </source>
</evidence>
<comment type="similarity">
    <text evidence="4">Belongs to the protein kinase superfamily.</text>
</comment>
<proteinExistence type="inferred from homology"/>
<evidence type="ECO:0000313" key="6">
    <source>
        <dbReference type="Proteomes" id="UP000694888"/>
    </source>
</evidence>
<dbReference type="GeneID" id="101851735"/>
<protein>
    <submittedName>
        <fullName evidence="7">PAS domain-containing serine/threonine-protein kinase</fullName>
    </submittedName>
</protein>
<dbReference type="PROSITE" id="PS00107">
    <property type="entry name" value="PROTEIN_KINASE_ATP"/>
    <property type="match status" value="1"/>
</dbReference>
<gene>
    <name evidence="7" type="primary">LOC101851735</name>
</gene>
<dbReference type="Gene3D" id="1.10.510.10">
    <property type="entry name" value="Transferase(Phosphotransferase) domain 1"/>
    <property type="match status" value="1"/>
</dbReference>
<dbReference type="Gene3D" id="3.30.200.20">
    <property type="entry name" value="Phosphorylase Kinase, domain 1"/>
    <property type="match status" value="1"/>
</dbReference>
<keyword evidence="1 3" id="KW-0547">Nucleotide-binding</keyword>
<sequence length="368" mass="41451">MRCECQEDHRQFCLRVWPFRKMHDLWYGGGGDEADDKNTEVDSYDENCTSQCDVVEPSLGQMLMQQAGLNRSVHSSISEDRHDLEAALSGTFCHDYSIQETLGQGTFGFVRRAKCLATGGNVVVKFVRTKKVPESGWCHIVGRPEPVPLEVEILSRVVGRSKFIIELQDFHVSKGFVSLVMEDFGSMDLFDFVDRVQSMEEPLARHIFAQILQGVEFLSENSILHRDIKDENVVINRSFACKLIDFGSAAYMLPEGELFDEFRGTKEYCSPEVWAGNRYSGPPQEMWALGVTLFTLLNTVNPFPVEDPPYQLTLDDLPETQPAALNDLLLGLLECEPTQRLTLEGAANNPWVADPIDASGFQWKELIG</sequence>
<dbReference type="PROSITE" id="PS00108">
    <property type="entry name" value="PROTEIN_KINASE_ST"/>
    <property type="match status" value="1"/>
</dbReference>
<keyword evidence="2 3" id="KW-0067">ATP-binding</keyword>
<dbReference type="Proteomes" id="UP000694888">
    <property type="component" value="Unplaced"/>
</dbReference>
<feature type="binding site" evidence="3">
    <location>
        <position position="125"/>
    </location>
    <ligand>
        <name>ATP</name>
        <dbReference type="ChEBI" id="CHEBI:30616"/>
    </ligand>
</feature>